<dbReference type="InterPro" id="IPR057727">
    <property type="entry name" value="WCX_dom"/>
</dbReference>
<evidence type="ECO:0000313" key="3">
    <source>
        <dbReference type="Proteomes" id="UP000574690"/>
    </source>
</evidence>
<accession>A0A850CFK9</accession>
<gene>
    <name evidence="2" type="ORF">HOQ43_20765</name>
</gene>
<feature type="domain" description="WCX" evidence="1">
    <location>
        <begin position="17"/>
        <end position="100"/>
    </location>
</feature>
<organism evidence="2 3">
    <name type="scientific">Glycomyces artemisiae</name>
    <dbReference type="NCBI Taxonomy" id="1076443"/>
    <lineage>
        <taxon>Bacteria</taxon>
        <taxon>Bacillati</taxon>
        <taxon>Actinomycetota</taxon>
        <taxon>Actinomycetes</taxon>
        <taxon>Glycomycetales</taxon>
        <taxon>Glycomycetaceae</taxon>
        <taxon>Glycomyces</taxon>
    </lineage>
</organism>
<protein>
    <submittedName>
        <fullName evidence="2">WYL domain-containing protein</fullName>
    </submittedName>
</protein>
<sequence>VELDALWRELRDRIDEVAAEVRVRRDALGRFVHRHLADLAAPPPEGGFPANDGDPDWVRVRLRFRSVAVARRLLDFGTDVQVLSPPELREDLASTAAEVARMYAAA</sequence>
<proteinExistence type="predicted"/>
<evidence type="ECO:0000313" key="2">
    <source>
        <dbReference type="EMBL" id="NUQ90884.1"/>
    </source>
</evidence>
<name>A0A850CFK9_9ACTN</name>
<dbReference type="AlphaFoldDB" id="A0A850CFK9"/>
<reference evidence="2 3" key="1">
    <citation type="submission" date="2020-05" db="EMBL/GenBank/DDBJ databases">
        <title>DNA-SIP metagenomic assembled genomes.</title>
        <authorList>
            <person name="Yu J."/>
        </authorList>
    </citation>
    <scope>NUCLEOTIDE SEQUENCE [LARGE SCALE GENOMIC DNA]</scope>
    <source>
        <strain evidence="2">Bin5.27</strain>
    </source>
</reference>
<dbReference type="EMBL" id="JABFXE010000869">
    <property type="protein sequence ID" value="NUQ90884.1"/>
    <property type="molecule type" value="Genomic_DNA"/>
</dbReference>
<dbReference type="Pfam" id="PF25583">
    <property type="entry name" value="WCX"/>
    <property type="match status" value="1"/>
</dbReference>
<comment type="caution">
    <text evidence="2">The sequence shown here is derived from an EMBL/GenBank/DDBJ whole genome shotgun (WGS) entry which is preliminary data.</text>
</comment>
<evidence type="ECO:0000259" key="1">
    <source>
        <dbReference type="Pfam" id="PF25583"/>
    </source>
</evidence>
<dbReference type="Proteomes" id="UP000574690">
    <property type="component" value="Unassembled WGS sequence"/>
</dbReference>
<feature type="non-terminal residue" evidence="2">
    <location>
        <position position="1"/>
    </location>
</feature>